<dbReference type="InterPro" id="IPR014718">
    <property type="entry name" value="GH-type_carb-bd"/>
</dbReference>
<reference evidence="1" key="1">
    <citation type="submission" date="2021-01" db="EMBL/GenBank/DDBJ databases">
        <authorList>
            <person name="Corre E."/>
            <person name="Pelletier E."/>
            <person name="Niang G."/>
            <person name="Scheremetjew M."/>
            <person name="Finn R."/>
            <person name="Kale V."/>
            <person name="Holt S."/>
            <person name="Cochrane G."/>
            <person name="Meng A."/>
            <person name="Brown T."/>
            <person name="Cohen L."/>
        </authorList>
    </citation>
    <scope>NUCLEOTIDE SEQUENCE</scope>
    <source>
        <strain evidence="1">CCMP3105</strain>
    </source>
</reference>
<dbReference type="GO" id="GO:0004034">
    <property type="term" value="F:aldose 1-epimerase activity"/>
    <property type="evidence" value="ECO:0007669"/>
    <property type="project" value="TreeGrafter"/>
</dbReference>
<dbReference type="AlphaFoldDB" id="A0A7S4RN54"/>
<gene>
    <name evidence="1" type="ORF">AMON00008_LOCUS37241</name>
</gene>
<dbReference type="InterPro" id="IPR008183">
    <property type="entry name" value="Aldose_1/G6P_1-epimerase"/>
</dbReference>
<evidence type="ECO:0000313" key="1">
    <source>
        <dbReference type="EMBL" id="CAE4618243.1"/>
    </source>
</evidence>
<dbReference type="Gene3D" id="2.70.98.10">
    <property type="match status" value="1"/>
</dbReference>
<proteinExistence type="predicted"/>
<dbReference type="GO" id="GO:0006006">
    <property type="term" value="P:glucose metabolic process"/>
    <property type="evidence" value="ECO:0007669"/>
    <property type="project" value="TreeGrafter"/>
</dbReference>
<dbReference type="PANTHER" id="PTHR10091">
    <property type="entry name" value="ALDOSE-1-EPIMERASE"/>
    <property type="match status" value="1"/>
</dbReference>
<sequence>MAQVSVPDKPRLPPRQGAMALGLLAWAVAVAAAATAASAALITAPVPARRGSQEGAFAVVDDEFGTGEGLVRLKVLTNRVTGERLEVAWNLGGRTESLQLRSPTGRMREVLLSSRRNATDARKNVGWKGSMLIPYANRIKNGTYKLNGETFHLQRNEDRGVYGKNGLHGYLYSKEMKIVHTSADDHSAQITLAHSFDGQDPGYPFPLDVNLTYKLDNGGFTLTTRSRNRAPRGRPLPFYSSWHSYFMVTDISRAVLEFDKCPWWNHILVSNNSNFYGDLIPTGLAEQFKLFDGRNPIGGTTKAPTYFDDEFKAISPSEACTRLETRIKDPVAGESTVLWGDRQHRWMQVYTGTVKDCGVQAIAVEAMNGEADSWNNEEGIRLLQAGEVWEGSLGVYLEQLSPLRRPDLAAPGGTAFGSMATARGNDGLV</sequence>
<dbReference type="PANTHER" id="PTHR10091:SF0">
    <property type="entry name" value="GALACTOSE MUTAROTASE"/>
    <property type="match status" value="1"/>
</dbReference>
<evidence type="ECO:0008006" key="2">
    <source>
        <dbReference type="Google" id="ProtNLM"/>
    </source>
</evidence>
<dbReference type="GO" id="GO:0033499">
    <property type="term" value="P:galactose catabolic process via UDP-galactose, Leloir pathway"/>
    <property type="evidence" value="ECO:0007669"/>
    <property type="project" value="TreeGrafter"/>
</dbReference>
<dbReference type="SUPFAM" id="SSF74650">
    <property type="entry name" value="Galactose mutarotase-like"/>
    <property type="match status" value="1"/>
</dbReference>
<name>A0A7S4RN54_9DINO</name>
<protein>
    <recommendedName>
        <fullName evidence="2">Aldose 1-epimerase</fullName>
    </recommendedName>
</protein>
<dbReference type="InterPro" id="IPR011013">
    <property type="entry name" value="Gal_mutarotase_sf_dom"/>
</dbReference>
<dbReference type="GO" id="GO:0030246">
    <property type="term" value="F:carbohydrate binding"/>
    <property type="evidence" value="ECO:0007669"/>
    <property type="project" value="InterPro"/>
</dbReference>
<accession>A0A7S4RN54</accession>
<dbReference type="Pfam" id="PF01263">
    <property type="entry name" value="Aldose_epim"/>
    <property type="match status" value="1"/>
</dbReference>
<dbReference type="EMBL" id="HBNR01053073">
    <property type="protein sequence ID" value="CAE4618243.1"/>
    <property type="molecule type" value="Transcribed_RNA"/>
</dbReference>
<organism evidence="1">
    <name type="scientific">Alexandrium monilatum</name>
    <dbReference type="NCBI Taxonomy" id="311494"/>
    <lineage>
        <taxon>Eukaryota</taxon>
        <taxon>Sar</taxon>
        <taxon>Alveolata</taxon>
        <taxon>Dinophyceae</taxon>
        <taxon>Gonyaulacales</taxon>
        <taxon>Pyrocystaceae</taxon>
        <taxon>Alexandrium</taxon>
    </lineage>
</organism>